<dbReference type="SUPFAM" id="SSF46785">
    <property type="entry name" value="Winged helix' DNA-binding domain"/>
    <property type="match status" value="1"/>
</dbReference>
<proteinExistence type="predicted"/>
<evidence type="ECO:0000256" key="3">
    <source>
        <dbReference type="ARBA" id="ARBA00023163"/>
    </source>
</evidence>
<evidence type="ECO:0000313" key="6">
    <source>
        <dbReference type="Proteomes" id="UP000032737"/>
    </source>
</evidence>
<dbReference type="InterPro" id="IPR036388">
    <property type="entry name" value="WH-like_DNA-bd_sf"/>
</dbReference>
<evidence type="ECO:0000256" key="1">
    <source>
        <dbReference type="ARBA" id="ARBA00023015"/>
    </source>
</evidence>
<dbReference type="HOGENOM" id="CLU_1746458_0_0_14"/>
<reference evidence="5 6" key="1">
    <citation type="journal article" date="2013" name="J. Mol. Microbiol. Biotechnol.">
        <title>Analysis of the Complete Genomes of Acholeplasma brassicae , A. palmae and A. laidlawii and Their Comparison to the Obligate Parasites from ' Candidatus Phytoplasma'.</title>
        <authorList>
            <person name="Kube M."/>
            <person name="Siewert C."/>
            <person name="Migdoll A.M."/>
            <person name="Duduk B."/>
            <person name="Holz S."/>
            <person name="Rabus R."/>
            <person name="Seemuller E."/>
            <person name="Mitrovic J."/>
            <person name="Muller I."/>
            <person name="Buttner C."/>
            <person name="Reinhardt R."/>
        </authorList>
    </citation>
    <scope>NUCLEOTIDE SEQUENCE [LARGE SCALE GENOMIC DNA]</scope>
    <source>
        <strain evidence="6">0502</strain>
    </source>
</reference>
<evidence type="ECO:0000259" key="4">
    <source>
        <dbReference type="PROSITE" id="PS50995"/>
    </source>
</evidence>
<keyword evidence="6" id="KW-1185">Reference proteome</keyword>
<dbReference type="EMBL" id="FO681348">
    <property type="protein sequence ID" value="CCV65695.1"/>
    <property type="molecule type" value="Genomic_DNA"/>
</dbReference>
<feature type="domain" description="HTH marR-type" evidence="4">
    <location>
        <begin position="10"/>
        <end position="143"/>
    </location>
</feature>
<dbReference type="PANTHER" id="PTHR42756:SF1">
    <property type="entry name" value="TRANSCRIPTIONAL REPRESSOR OF EMRAB OPERON"/>
    <property type="match status" value="1"/>
</dbReference>
<evidence type="ECO:0000313" key="5">
    <source>
        <dbReference type="EMBL" id="CCV65695.1"/>
    </source>
</evidence>
<dbReference type="PROSITE" id="PS50995">
    <property type="entry name" value="HTH_MARR_2"/>
    <property type="match status" value="1"/>
</dbReference>
<dbReference type="AlphaFoldDB" id="U4KN71"/>
<dbReference type="InterPro" id="IPR036390">
    <property type="entry name" value="WH_DNA-bd_sf"/>
</dbReference>
<dbReference type="Proteomes" id="UP000032737">
    <property type="component" value="Chromosome"/>
</dbReference>
<dbReference type="RefSeq" id="WP_030004555.1">
    <property type="nucleotide sequence ID" value="NC_022549.1"/>
</dbReference>
<keyword evidence="3" id="KW-0804">Transcription</keyword>
<protein>
    <submittedName>
        <fullName evidence="5">Transcriptional regulator, MarR family</fullName>
    </submittedName>
</protein>
<organism evidence="5 6">
    <name type="scientific">Acholeplasma brassicae</name>
    <dbReference type="NCBI Taxonomy" id="61635"/>
    <lineage>
        <taxon>Bacteria</taxon>
        <taxon>Bacillati</taxon>
        <taxon>Mycoplasmatota</taxon>
        <taxon>Mollicutes</taxon>
        <taxon>Acholeplasmatales</taxon>
        <taxon>Acholeplasmataceae</taxon>
        <taxon>Acholeplasma</taxon>
    </lineage>
</organism>
<dbReference type="GO" id="GO:0003700">
    <property type="term" value="F:DNA-binding transcription factor activity"/>
    <property type="evidence" value="ECO:0007669"/>
    <property type="project" value="InterPro"/>
</dbReference>
<dbReference type="Pfam" id="PF12802">
    <property type="entry name" value="MarR_2"/>
    <property type="match status" value="1"/>
</dbReference>
<dbReference type="InterPro" id="IPR000835">
    <property type="entry name" value="HTH_MarR-typ"/>
</dbReference>
<evidence type="ECO:0000256" key="2">
    <source>
        <dbReference type="ARBA" id="ARBA00023125"/>
    </source>
</evidence>
<name>U4KN71_9MOLU</name>
<accession>U4KN71</accession>
<keyword evidence="1" id="KW-0805">Transcription regulation</keyword>
<keyword evidence="2" id="KW-0238">DNA-binding</keyword>
<dbReference type="SMART" id="SM00347">
    <property type="entry name" value="HTH_MARR"/>
    <property type="match status" value="1"/>
</dbReference>
<dbReference type="PANTHER" id="PTHR42756">
    <property type="entry name" value="TRANSCRIPTIONAL REGULATOR, MARR"/>
    <property type="match status" value="1"/>
</dbReference>
<dbReference type="PRINTS" id="PR00598">
    <property type="entry name" value="HTHMARR"/>
</dbReference>
<dbReference type="STRING" id="61635.BN85306740"/>
<sequence>MSEKHIDYDYLSLTQELHSLTKMIHQSLDDQIKDFNISRLHAPYIKLLSVFKTGLTQKELTSKLGVDKANTSRAINDLVKKNYVKKDFQENLEINYKLVLTEKGLALSNTLMKTVEDKYVELFSVLELEELETFRRIVKKITSSAIIK</sequence>
<dbReference type="KEGG" id="abra:BN85306740"/>
<gene>
    <name evidence="5" type="ORF">BN85306740</name>
</gene>
<dbReference type="GO" id="GO:0003677">
    <property type="term" value="F:DNA binding"/>
    <property type="evidence" value="ECO:0007669"/>
    <property type="project" value="UniProtKB-KW"/>
</dbReference>
<dbReference type="Gene3D" id="1.10.10.10">
    <property type="entry name" value="Winged helix-like DNA-binding domain superfamily/Winged helix DNA-binding domain"/>
    <property type="match status" value="1"/>
</dbReference>